<feature type="non-terminal residue" evidence="2">
    <location>
        <position position="224"/>
    </location>
</feature>
<dbReference type="Proteomes" id="UP000037460">
    <property type="component" value="Unassembled WGS sequence"/>
</dbReference>
<dbReference type="Gene3D" id="3.40.50.150">
    <property type="entry name" value="Vaccinia Virus protein VP39"/>
    <property type="match status" value="1"/>
</dbReference>
<reference evidence="3" key="1">
    <citation type="journal article" date="2015" name="PLoS Genet.">
        <title>Genome Sequence and Transcriptome Analyses of Chrysochromulina tobin: Metabolic Tools for Enhanced Algal Fitness in the Prominent Order Prymnesiales (Haptophyceae).</title>
        <authorList>
            <person name="Hovde B.T."/>
            <person name="Deodato C.R."/>
            <person name="Hunsperger H.M."/>
            <person name="Ryken S.A."/>
            <person name="Yost W."/>
            <person name="Jha R.K."/>
            <person name="Patterson J."/>
            <person name="Monnat R.J. Jr."/>
            <person name="Barlow S.B."/>
            <person name="Starkenburg S.R."/>
            <person name="Cattolico R.A."/>
        </authorList>
    </citation>
    <scope>NUCLEOTIDE SEQUENCE</scope>
    <source>
        <strain evidence="3">CCMP291</strain>
    </source>
</reference>
<dbReference type="InterPro" id="IPR039769">
    <property type="entry name" value="Bud23-like"/>
</dbReference>
<feature type="domain" description="Methyltransferase" evidence="1">
    <location>
        <begin position="54"/>
        <end position="129"/>
    </location>
</feature>
<dbReference type="GO" id="GO:0070476">
    <property type="term" value="P:rRNA (guanine-N7)-methylation"/>
    <property type="evidence" value="ECO:0007669"/>
    <property type="project" value="InterPro"/>
</dbReference>
<keyword evidence="2" id="KW-0489">Methyltransferase</keyword>
<dbReference type="SUPFAM" id="SSF53335">
    <property type="entry name" value="S-adenosyl-L-methionine-dependent methyltransferases"/>
    <property type="match status" value="1"/>
</dbReference>
<dbReference type="GO" id="GO:0016435">
    <property type="term" value="F:rRNA (guanine) methyltransferase activity"/>
    <property type="evidence" value="ECO:0007669"/>
    <property type="project" value="InterPro"/>
</dbReference>
<proteinExistence type="predicted"/>
<evidence type="ECO:0000313" key="3">
    <source>
        <dbReference type="Proteomes" id="UP000037460"/>
    </source>
</evidence>
<dbReference type="OrthoDB" id="2877at2759"/>
<evidence type="ECO:0000259" key="1">
    <source>
        <dbReference type="Pfam" id="PF13649"/>
    </source>
</evidence>
<dbReference type="PANTHER" id="PTHR12734:SF0">
    <property type="entry name" value="18S RRNA (GUANINE-N(7))-METHYLTRANSFERASE-RELATED"/>
    <property type="match status" value="1"/>
</dbReference>
<dbReference type="Pfam" id="PF13649">
    <property type="entry name" value="Methyltransf_25"/>
    <property type="match status" value="1"/>
</dbReference>
<keyword evidence="3" id="KW-1185">Reference proteome</keyword>
<gene>
    <name evidence="2" type="ORF">Ctob_006633</name>
</gene>
<dbReference type="InterPro" id="IPR029063">
    <property type="entry name" value="SAM-dependent_MTases_sf"/>
</dbReference>
<dbReference type="EMBL" id="JWZX01003343">
    <property type="protein sequence ID" value="KOO21678.1"/>
    <property type="molecule type" value="Genomic_DNA"/>
</dbReference>
<organism evidence="2 3">
    <name type="scientific">Chrysochromulina tobinii</name>
    <dbReference type="NCBI Taxonomy" id="1460289"/>
    <lineage>
        <taxon>Eukaryota</taxon>
        <taxon>Haptista</taxon>
        <taxon>Haptophyta</taxon>
        <taxon>Prymnesiophyceae</taxon>
        <taxon>Prymnesiales</taxon>
        <taxon>Chrysochromulinaceae</taxon>
        <taxon>Chrysochromulina</taxon>
    </lineage>
</organism>
<dbReference type="GO" id="GO:0005730">
    <property type="term" value="C:nucleolus"/>
    <property type="evidence" value="ECO:0007669"/>
    <property type="project" value="TreeGrafter"/>
</dbReference>
<dbReference type="AlphaFoldDB" id="A0A0M0J629"/>
<keyword evidence="2" id="KW-0808">Transferase</keyword>
<accession>A0A0M0J629</accession>
<dbReference type="InterPro" id="IPR041698">
    <property type="entry name" value="Methyltransf_25"/>
</dbReference>
<evidence type="ECO:0000313" key="2">
    <source>
        <dbReference type="EMBL" id="KOO21678.1"/>
    </source>
</evidence>
<comment type="caution">
    <text evidence="2">The sequence shown here is derived from an EMBL/GenBank/DDBJ whole genome shotgun (WGS) entry which is preliminary data.</text>
</comment>
<dbReference type="CDD" id="cd02440">
    <property type="entry name" value="AdoMet_MTases"/>
    <property type="match status" value="1"/>
</dbReference>
<protein>
    <submittedName>
        <fullName evidence="2">Methyltransferase wbscr22</fullName>
    </submittedName>
</protein>
<dbReference type="PANTHER" id="PTHR12734">
    <property type="entry name" value="METHYLTRANSFERASE-RELATED"/>
    <property type="match status" value="1"/>
</dbReference>
<sequence>MARPERTAAAEAFYSKGEASRYDQNARMATTQRHLAERALQLLDLPTGVPALLLDAGCGTGYSARPLEKAGHHWIGTDISINMLQAARQSARRPGLRPQVLCDDLGHGFAFRVGTFDGCISISAVQWLCHASKAGDDPQRRLRRFFVGLKAVLVAGARTVLQLYPEQPEHLQMIRDAALAQGFSGGLIIDYPWSERSKKLYLVLVAPNRRLAEVPAAVPQAGRK</sequence>
<name>A0A0M0J629_9EUKA</name>